<keyword evidence="3" id="KW-1185">Reference proteome</keyword>
<dbReference type="Gene3D" id="2.170.150.40">
    <property type="entry name" value="Domain of unknown function (DUF427)"/>
    <property type="match status" value="1"/>
</dbReference>
<evidence type="ECO:0000313" key="3">
    <source>
        <dbReference type="Proteomes" id="UP000294830"/>
    </source>
</evidence>
<dbReference type="PANTHER" id="PTHR34310">
    <property type="entry name" value="DUF427 DOMAIN PROTEIN (AFU_ORTHOLOGUE AFUA_3G02220)"/>
    <property type="match status" value="1"/>
</dbReference>
<sequence length="93" mass="10752">MRAIWKGTTIAESDDAIKLEGFYYFPRSSVKMEYLKESSHRTFCPWKGTASFYDVDINGDINKDSAWYYPTPSERGAMVKDRIAFWKGIVVLP</sequence>
<dbReference type="Pfam" id="PF04248">
    <property type="entry name" value="NTP_transf_9"/>
    <property type="match status" value="1"/>
</dbReference>
<dbReference type="InterPro" id="IPR007361">
    <property type="entry name" value="DUF427"/>
</dbReference>
<dbReference type="AlphaFoldDB" id="A0A4R2EUC5"/>
<evidence type="ECO:0000259" key="1">
    <source>
        <dbReference type="Pfam" id="PF04248"/>
    </source>
</evidence>
<reference evidence="2 3" key="1">
    <citation type="submission" date="2019-03" db="EMBL/GenBank/DDBJ databases">
        <title>Genomic Encyclopedia of Archaeal and Bacterial Type Strains, Phase II (KMG-II): from individual species to whole genera.</title>
        <authorList>
            <person name="Goeker M."/>
        </authorList>
    </citation>
    <scope>NUCLEOTIDE SEQUENCE [LARGE SCALE GENOMIC DNA]</scope>
    <source>
        <strain evidence="2 3">RL-C</strain>
    </source>
</reference>
<dbReference type="GO" id="GO:0016740">
    <property type="term" value="F:transferase activity"/>
    <property type="evidence" value="ECO:0007669"/>
    <property type="project" value="UniProtKB-KW"/>
</dbReference>
<feature type="domain" description="DUF427" evidence="1">
    <location>
        <begin position="1"/>
        <end position="87"/>
    </location>
</feature>
<name>A0A4R2EUC5_9BACT</name>
<organism evidence="2 3">
    <name type="scientific">Acetobacteroides hydrogenigenes</name>
    <dbReference type="NCBI Taxonomy" id="979970"/>
    <lineage>
        <taxon>Bacteria</taxon>
        <taxon>Pseudomonadati</taxon>
        <taxon>Bacteroidota</taxon>
        <taxon>Bacteroidia</taxon>
        <taxon>Bacteroidales</taxon>
        <taxon>Rikenellaceae</taxon>
        <taxon>Acetobacteroides</taxon>
    </lineage>
</organism>
<proteinExistence type="predicted"/>
<dbReference type="EMBL" id="SLWB01000001">
    <property type="protein sequence ID" value="TCN72899.1"/>
    <property type="molecule type" value="Genomic_DNA"/>
</dbReference>
<keyword evidence="2" id="KW-0808">Transferase</keyword>
<evidence type="ECO:0000313" key="2">
    <source>
        <dbReference type="EMBL" id="TCN72899.1"/>
    </source>
</evidence>
<dbReference type="InterPro" id="IPR038694">
    <property type="entry name" value="DUF427_sf"/>
</dbReference>
<dbReference type="RefSeq" id="WP_131837687.1">
    <property type="nucleotide sequence ID" value="NZ_SLWB01000001.1"/>
</dbReference>
<dbReference type="OrthoDB" id="119916at2"/>
<accession>A0A4R2EUC5</accession>
<dbReference type="PANTHER" id="PTHR34310:SF5">
    <property type="entry name" value="DUF427 DOMAIN PROTEIN (AFU_ORTHOLOGUE AFUA_3G02220)"/>
    <property type="match status" value="1"/>
</dbReference>
<dbReference type="Proteomes" id="UP000294830">
    <property type="component" value="Unassembled WGS sequence"/>
</dbReference>
<comment type="caution">
    <text evidence="2">The sequence shown here is derived from an EMBL/GenBank/DDBJ whole genome shotgun (WGS) entry which is preliminary data.</text>
</comment>
<gene>
    <name evidence="2" type="ORF">CLV25_101117</name>
</gene>
<protein>
    <submittedName>
        <fullName evidence="2">Nucleotidyltransferase-like protein</fullName>
    </submittedName>
</protein>